<evidence type="ECO:0000313" key="4">
    <source>
        <dbReference type="EMBL" id="VFK76193.1"/>
    </source>
</evidence>
<dbReference type="AlphaFoldDB" id="A0A450XSY7"/>
<protein>
    <submittedName>
        <fullName evidence="3">Uncharacterized protein</fullName>
    </submittedName>
</protein>
<dbReference type="EMBL" id="CAADFQ010000028">
    <property type="protein sequence ID" value="VFK31959.1"/>
    <property type="molecule type" value="Genomic_DNA"/>
</dbReference>
<name>A0A450XSY7_9GAMM</name>
<evidence type="ECO:0000256" key="1">
    <source>
        <dbReference type="SAM" id="MobiDB-lite"/>
    </source>
</evidence>
<dbReference type="EMBL" id="CAADGH010000045">
    <property type="protein sequence ID" value="VFK76193.1"/>
    <property type="molecule type" value="Genomic_DNA"/>
</dbReference>
<feature type="region of interest" description="Disordered" evidence="1">
    <location>
        <begin position="61"/>
        <end position="82"/>
    </location>
</feature>
<proteinExistence type="predicted"/>
<sequence>MPDIFRETKGVILPANQWYLQNRLTWIRRCGFLRAGDWSLSRRILNKTIRELENIKLRRSGVRSDGFGDDREPDVFAKRNGK</sequence>
<organism evidence="3">
    <name type="scientific">Candidatus Kentrum sp. MB</name>
    <dbReference type="NCBI Taxonomy" id="2138164"/>
    <lineage>
        <taxon>Bacteria</taxon>
        <taxon>Pseudomonadati</taxon>
        <taxon>Pseudomonadota</taxon>
        <taxon>Gammaproteobacteria</taxon>
        <taxon>Candidatus Kentrum</taxon>
    </lineage>
</organism>
<evidence type="ECO:0000313" key="3">
    <source>
        <dbReference type="EMBL" id="VFK32414.1"/>
    </source>
</evidence>
<gene>
    <name evidence="3" type="ORF">BECKMB1821G_GA0114241_11118</name>
    <name evidence="4" type="ORF">BECKMB1821H_GA0114242_104525</name>
    <name evidence="2" type="ORF">BECKMB1821I_GA0114274_102833</name>
</gene>
<accession>A0A450XSY7</accession>
<reference evidence="3" key="1">
    <citation type="submission" date="2019-02" db="EMBL/GenBank/DDBJ databases">
        <authorList>
            <person name="Gruber-Vodicka R. H."/>
            <person name="Seah K. B. B."/>
        </authorList>
    </citation>
    <scope>NUCLEOTIDE SEQUENCE</scope>
    <source>
        <strain evidence="3">BECK_BZ197</strain>
        <strain evidence="4">BECK_BZ198</strain>
        <strain evidence="2">BECK_BZ199</strain>
    </source>
</reference>
<dbReference type="EMBL" id="CAADFO010000111">
    <property type="protein sequence ID" value="VFK32414.1"/>
    <property type="molecule type" value="Genomic_DNA"/>
</dbReference>
<evidence type="ECO:0000313" key="2">
    <source>
        <dbReference type="EMBL" id="VFK31959.1"/>
    </source>
</evidence>
<feature type="compositionally biased region" description="Basic and acidic residues" evidence="1">
    <location>
        <begin position="66"/>
        <end position="82"/>
    </location>
</feature>